<organism evidence="1 2">
    <name type="scientific">Lindgomyces ingoldianus</name>
    <dbReference type="NCBI Taxonomy" id="673940"/>
    <lineage>
        <taxon>Eukaryota</taxon>
        <taxon>Fungi</taxon>
        <taxon>Dikarya</taxon>
        <taxon>Ascomycota</taxon>
        <taxon>Pezizomycotina</taxon>
        <taxon>Dothideomycetes</taxon>
        <taxon>Pleosporomycetidae</taxon>
        <taxon>Pleosporales</taxon>
        <taxon>Lindgomycetaceae</taxon>
        <taxon>Lindgomyces</taxon>
    </lineage>
</organism>
<gene>
    <name evidence="1" type="ORF">BDR25DRAFT_343124</name>
</gene>
<keyword evidence="2" id="KW-1185">Reference proteome</keyword>
<comment type="caution">
    <text evidence="1">The sequence shown here is derived from an EMBL/GenBank/DDBJ whole genome shotgun (WGS) entry which is preliminary data.</text>
</comment>
<dbReference type="Proteomes" id="UP000799755">
    <property type="component" value="Unassembled WGS sequence"/>
</dbReference>
<sequence length="295" mass="32808">MSDLGLVSNCLSTKCLNELHNIESGRLSINTVTLSITIIVLSFFLEIVVHTSLDHRASATEPTDSENDVNDLDTPTPSNATLEDRASVTQLTSSEEAINTQDTLTPSNTPPDVRAKRLICAIFLITPICIAFGFRIQDTILHYPTACNCPNNPHIAPPNWWAITIFNILPFVCACSAFLRALTDCILARWNKSLRDEWWPEYAPIVAIAWMVLILPAVVGGIFWFVAMWFMGALETEIGQNAKVKVPQDEESQVLVNSMDEREREGEDDEETMYSLRSSAELTGCEGDLKMSNIL</sequence>
<evidence type="ECO:0000313" key="2">
    <source>
        <dbReference type="Proteomes" id="UP000799755"/>
    </source>
</evidence>
<protein>
    <submittedName>
        <fullName evidence="1">Uncharacterized protein</fullName>
    </submittedName>
</protein>
<name>A0ACB6QVQ3_9PLEO</name>
<reference evidence="1" key="1">
    <citation type="journal article" date="2020" name="Stud. Mycol.">
        <title>101 Dothideomycetes genomes: a test case for predicting lifestyles and emergence of pathogens.</title>
        <authorList>
            <person name="Haridas S."/>
            <person name="Albert R."/>
            <person name="Binder M."/>
            <person name="Bloem J."/>
            <person name="Labutti K."/>
            <person name="Salamov A."/>
            <person name="Andreopoulos B."/>
            <person name="Baker S."/>
            <person name="Barry K."/>
            <person name="Bills G."/>
            <person name="Bluhm B."/>
            <person name="Cannon C."/>
            <person name="Castanera R."/>
            <person name="Culley D."/>
            <person name="Daum C."/>
            <person name="Ezra D."/>
            <person name="Gonzalez J."/>
            <person name="Henrissat B."/>
            <person name="Kuo A."/>
            <person name="Liang C."/>
            <person name="Lipzen A."/>
            <person name="Lutzoni F."/>
            <person name="Magnuson J."/>
            <person name="Mondo S."/>
            <person name="Nolan M."/>
            <person name="Ohm R."/>
            <person name="Pangilinan J."/>
            <person name="Park H.-J."/>
            <person name="Ramirez L."/>
            <person name="Alfaro M."/>
            <person name="Sun H."/>
            <person name="Tritt A."/>
            <person name="Yoshinaga Y."/>
            <person name="Zwiers L.-H."/>
            <person name="Turgeon B."/>
            <person name="Goodwin S."/>
            <person name="Spatafora J."/>
            <person name="Crous P."/>
            <person name="Grigoriev I."/>
        </authorList>
    </citation>
    <scope>NUCLEOTIDE SEQUENCE</scope>
    <source>
        <strain evidence="1">ATCC 200398</strain>
    </source>
</reference>
<accession>A0ACB6QVQ3</accession>
<dbReference type="EMBL" id="MU003508">
    <property type="protein sequence ID" value="KAF2470367.1"/>
    <property type="molecule type" value="Genomic_DNA"/>
</dbReference>
<evidence type="ECO:0000313" key="1">
    <source>
        <dbReference type="EMBL" id="KAF2470367.1"/>
    </source>
</evidence>
<proteinExistence type="predicted"/>